<dbReference type="AlphaFoldDB" id="A0A8J2W0G8"/>
<organism evidence="2 3">
    <name type="scientific">Danaus chrysippus</name>
    <name type="common">African queen</name>
    <dbReference type="NCBI Taxonomy" id="151541"/>
    <lineage>
        <taxon>Eukaryota</taxon>
        <taxon>Metazoa</taxon>
        <taxon>Ecdysozoa</taxon>
        <taxon>Arthropoda</taxon>
        <taxon>Hexapoda</taxon>
        <taxon>Insecta</taxon>
        <taxon>Pterygota</taxon>
        <taxon>Neoptera</taxon>
        <taxon>Endopterygota</taxon>
        <taxon>Lepidoptera</taxon>
        <taxon>Glossata</taxon>
        <taxon>Ditrysia</taxon>
        <taxon>Papilionoidea</taxon>
        <taxon>Nymphalidae</taxon>
        <taxon>Danainae</taxon>
        <taxon>Danaini</taxon>
        <taxon>Danaina</taxon>
        <taxon>Danaus</taxon>
        <taxon>Anosia</taxon>
    </lineage>
</organism>
<proteinExistence type="predicted"/>
<evidence type="ECO:0000313" key="3">
    <source>
        <dbReference type="Proteomes" id="UP000789524"/>
    </source>
</evidence>
<sequence>MIEMEKEKQYAFVKLFANSEDPIEKEKINEIQELYNEYMKKVELLTDKVNKLDKQEKVEEFAKEHLPQSLQRKNEIFRFTYDFIALKLALAVDRIRISLEEIINRLRNNLTDIENVVEGSVSELLMQLYEKNKENLILSRQDVRSSKDLAEVKRGMDIIIDKIENSKHIPENRLSEECEHWEKLFQEFKQIEKTLQEIQKEENHVKEQIMASDDSEDKNDKTCGECWTLEEKLAYLKKAKLKAAKALFTFFSVRGENYIYYTDQIGTYYVDEYGHQVYVFNYGLNVYHVDCDGNFIDHPDKNKYYYDENGRYIIENGEKLYQLAPCTSKYVLENDVFVKRSKDCGHSEMNVECRMQIKDQTDVTILPDVTPVDIKGTLDSEVIKYIWDTFGHILPEVMEGVAEMKPKNPIHCLAHKLVQYKCKKTSEKDKKDAILYHQKIYEDRREKVNALYKLWRDKQIQVKPEWDNDDALRAHREAEELVRGLNYYN</sequence>
<accession>A0A8J2W0G8</accession>
<comment type="caution">
    <text evidence="2">The sequence shown here is derived from an EMBL/GenBank/DDBJ whole genome shotgun (WGS) entry which is preliminary data.</text>
</comment>
<keyword evidence="3" id="KW-1185">Reference proteome</keyword>
<keyword evidence="1" id="KW-0175">Coiled coil</keyword>
<name>A0A8J2W0G8_9NEOP</name>
<feature type="coiled-coil region" evidence="1">
    <location>
        <begin position="28"/>
        <end position="55"/>
    </location>
</feature>
<reference evidence="2" key="1">
    <citation type="submission" date="2021-09" db="EMBL/GenBank/DDBJ databases">
        <authorList>
            <person name="Martin H S."/>
        </authorList>
    </citation>
    <scope>NUCLEOTIDE SEQUENCE</scope>
</reference>
<feature type="coiled-coil region" evidence="1">
    <location>
        <begin position="181"/>
        <end position="208"/>
    </location>
</feature>
<protein>
    <submittedName>
        <fullName evidence="2">(African queen) hypothetical protein</fullName>
    </submittedName>
</protein>
<evidence type="ECO:0000313" key="2">
    <source>
        <dbReference type="EMBL" id="CAG9565148.1"/>
    </source>
</evidence>
<evidence type="ECO:0000256" key="1">
    <source>
        <dbReference type="SAM" id="Coils"/>
    </source>
</evidence>
<dbReference type="Proteomes" id="UP000789524">
    <property type="component" value="Unassembled WGS sequence"/>
</dbReference>
<dbReference type="EMBL" id="CAKASE010000053">
    <property type="protein sequence ID" value="CAG9565148.1"/>
    <property type="molecule type" value="Genomic_DNA"/>
</dbReference>
<gene>
    <name evidence="2" type="ORF">DCHRY22_LOCUS6048</name>
</gene>
<dbReference type="OrthoDB" id="432281at2759"/>